<name>A0A347ZP21_9CHLR</name>
<dbReference type="EMBL" id="QUMS01000002">
    <property type="protein sequence ID" value="REG08653.1"/>
    <property type="molecule type" value="Genomic_DNA"/>
</dbReference>
<dbReference type="Proteomes" id="UP000256388">
    <property type="component" value="Unassembled WGS sequence"/>
</dbReference>
<feature type="transmembrane region" description="Helical" evidence="1">
    <location>
        <begin position="97"/>
        <end position="126"/>
    </location>
</feature>
<gene>
    <name evidence="2" type="ORF">DFR64_2025</name>
</gene>
<evidence type="ECO:0000313" key="3">
    <source>
        <dbReference type="Proteomes" id="UP000256388"/>
    </source>
</evidence>
<dbReference type="RefSeq" id="WP_116225302.1">
    <property type="nucleotide sequence ID" value="NZ_AP018437.1"/>
</dbReference>
<feature type="transmembrane region" description="Helical" evidence="1">
    <location>
        <begin position="26"/>
        <end position="44"/>
    </location>
</feature>
<feature type="transmembrane region" description="Helical" evidence="1">
    <location>
        <begin position="214"/>
        <end position="235"/>
    </location>
</feature>
<reference evidence="2 3" key="1">
    <citation type="submission" date="2018-08" db="EMBL/GenBank/DDBJ databases">
        <title>Genomic Encyclopedia of Type Strains, Phase IV (KMG-IV): sequencing the most valuable type-strain genomes for metagenomic binning, comparative biology and taxonomic classification.</title>
        <authorList>
            <person name="Goeker M."/>
        </authorList>
    </citation>
    <scope>NUCLEOTIDE SEQUENCE [LARGE SCALE GENOMIC DNA]</scope>
    <source>
        <strain evidence="2 3">DSM 23923</strain>
    </source>
</reference>
<organism evidence="2 3">
    <name type="scientific">Pelolinea submarina</name>
    <dbReference type="NCBI Taxonomy" id="913107"/>
    <lineage>
        <taxon>Bacteria</taxon>
        <taxon>Bacillati</taxon>
        <taxon>Chloroflexota</taxon>
        <taxon>Anaerolineae</taxon>
        <taxon>Anaerolineales</taxon>
        <taxon>Anaerolineaceae</taxon>
        <taxon>Pelolinea</taxon>
    </lineage>
</organism>
<sequence>MLRDMWTISKKDIKEVLFSRGNKRGGLISILVVVGLIGVYFPLFSQDTWFTSPISVLNWAWMPIFMVTSLVTDSIAGERERHTLETLLASRVKDQAILLGKISAAVLYGWGLFMVSLLVGAITINIANWGGPLQFYPLGFFIACAGLSLLLCVFISTIGVFVSLRAPTARIAYQRLSLSMLALVMLPVILVQLLPKGSLAPMLASLETINLQLVFWILGIALLGLDTLFILAALARFKRTRLILE</sequence>
<proteinExistence type="predicted"/>
<dbReference type="GO" id="GO:0005886">
    <property type="term" value="C:plasma membrane"/>
    <property type="evidence" value="ECO:0007669"/>
    <property type="project" value="UniProtKB-SubCell"/>
</dbReference>
<dbReference type="AlphaFoldDB" id="A0A347ZP21"/>
<evidence type="ECO:0000313" key="2">
    <source>
        <dbReference type="EMBL" id="REG08653.1"/>
    </source>
</evidence>
<keyword evidence="1" id="KW-0812">Transmembrane</keyword>
<accession>A0A347ZP21</accession>
<feature type="transmembrane region" description="Helical" evidence="1">
    <location>
        <begin position="56"/>
        <end position="76"/>
    </location>
</feature>
<evidence type="ECO:0000256" key="1">
    <source>
        <dbReference type="SAM" id="Phobius"/>
    </source>
</evidence>
<dbReference type="OrthoDB" id="157137at2"/>
<keyword evidence="3" id="KW-1185">Reference proteome</keyword>
<protein>
    <submittedName>
        <fullName evidence="2">ABC-2 type transport system permease protein</fullName>
    </submittedName>
</protein>
<comment type="caution">
    <text evidence="2">The sequence shown here is derived from an EMBL/GenBank/DDBJ whole genome shotgun (WGS) entry which is preliminary data.</text>
</comment>
<feature type="transmembrane region" description="Helical" evidence="1">
    <location>
        <begin position="176"/>
        <end position="194"/>
    </location>
</feature>
<feature type="transmembrane region" description="Helical" evidence="1">
    <location>
        <begin position="138"/>
        <end position="164"/>
    </location>
</feature>
<keyword evidence="1" id="KW-1133">Transmembrane helix</keyword>
<dbReference type="Pfam" id="PF12679">
    <property type="entry name" value="ABC2_membrane_2"/>
    <property type="match status" value="1"/>
</dbReference>
<dbReference type="GO" id="GO:0140359">
    <property type="term" value="F:ABC-type transporter activity"/>
    <property type="evidence" value="ECO:0007669"/>
    <property type="project" value="InterPro"/>
</dbReference>
<keyword evidence="1" id="KW-0472">Membrane</keyword>